<dbReference type="SUPFAM" id="SSF56672">
    <property type="entry name" value="DNA/RNA polymerases"/>
    <property type="match status" value="1"/>
</dbReference>
<protein>
    <submittedName>
        <fullName evidence="1">Uncharacterized protein</fullName>
    </submittedName>
</protein>
<dbReference type="EMBL" id="QJKJ01003144">
    <property type="protein sequence ID" value="RDX99755.1"/>
    <property type="molecule type" value="Genomic_DNA"/>
</dbReference>
<dbReference type="Gene3D" id="3.10.10.10">
    <property type="entry name" value="HIV Type 1 Reverse Transcriptase, subunit A, domain 1"/>
    <property type="match status" value="1"/>
</dbReference>
<sequence>MTARKKIEVHVRTFSMEFGDTSVKFIIFEALKHLAKVHSLFNIDAIDGLVEDYFRIGTVVDTSKLRVIGVATLINAESDFRIRFQKANRAESNSKEKKKVETNSNMQESVETKLINLEGVETNSYSQQEAGSDLSQKESQQIEAESNFRLLGSHSYRVGQPTPSIVKQVVSPQSNTKLKPLPKHLKQQQRRLNPTLLDVVKKEVTKLVAAIIIYPISDSQWVSLVQVVRKKTGMTVVRNQQDEMVPTRIQNSWRVCINYRKLNQVIRKDHFPLSFINQVLEKLARKSRYMQFHIAPMDQHKTTFTCPFGTFTYTRMPFGLYNALSTF</sequence>
<proteinExistence type="predicted"/>
<accession>A0A371HAE3</accession>
<dbReference type="PANTHER" id="PTHR24559:SF444">
    <property type="entry name" value="REVERSE TRANSCRIPTASE DOMAIN-CONTAINING PROTEIN"/>
    <property type="match status" value="1"/>
</dbReference>
<dbReference type="InterPro" id="IPR043502">
    <property type="entry name" value="DNA/RNA_pol_sf"/>
</dbReference>
<organism evidence="1 2">
    <name type="scientific">Mucuna pruriens</name>
    <name type="common">Velvet bean</name>
    <name type="synonym">Dolichos pruriens</name>
    <dbReference type="NCBI Taxonomy" id="157652"/>
    <lineage>
        <taxon>Eukaryota</taxon>
        <taxon>Viridiplantae</taxon>
        <taxon>Streptophyta</taxon>
        <taxon>Embryophyta</taxon>
        <taxon>Tracheophyta</taxon>
        <taxon>Spermatophyta</taxon>
        <taxon>Magnoliopsida</taxon>
        <taxon>eudicotyledons</taxon>
        <taxon>Gunneridae</taxon>
        <taxon>Pentapetalae</taxon>
        <taxon>rosids</taxon>
        <taxon>fabids</taxon>
        <taxon>Fabales</taxon>
        <taxon>Fabaceae</taxon>
        <taxon>Papilionoideae</taxon>
        <taxon>50 kb inversion clade</taxon>
        <taxon>NPAAA clade</taxon>
        <taxon>indigoferoid/millettioid clade</taxon>
        <taxon>Phaseoleae</taxon>
        <taxon>Mucuna</taxon>
    </lineage>
</organism>
<comment type="caution">
    <text evidence="1">The sequence shown here is derived from an EMBL/GenBank/DDBJ whole genome shotgun (WGS) entry which is preliminary data.</text>
</comment>
<feature type="non-terminal residue" evidence="1">
    <location>
        <position position="1"/>
    </location>
</feature>
<dbReference type="PANTHER" id="PTHR24559">
    <property type="entry name" value="TRANSPOSON TY3-I GAG-POL POLYPROTEIN"/>
    <property type="match status" value="1"/>
</dbReference>
<evidence type="ECO:0000313" key="2">
    <source>
        <dbReference type="Proteomes" id="UP000257109"/>
    </source>
</evidence>
<keyword evidence="2" id="KW-1185">Reference proteome</keyword>
<dbReference type="OrthoDB" id="1723412at2759"/>
<dbReference type="Proteomes" id="UP000257109">
    <property type="component" value="Unassembled WGS sequence"/>
</dbReference>
<dbReference type="AlphaFoldDB" id="A0A371HAE3"/>
<gene>
    <name evidence="1" type="ORF">CR513_17149</name>
</gene>
<reference evidence="1" key="1">
    <citation type="submission" date="2018-05" db="EMBL/GenBank/DDBJ databases">
        <title>Draft genome of Mucuna pruriens seed.</title>
        <authorList>
            <person name="Nnadi N.E."/>
            <person name="Vos R."/>
            <person name="Hasami M.H."/>
            <person name="Devisetty U.K."/>
            <person name="Aguiy J.C."/>
        </authorList>
    </citation>
    <scope>NUCLEOTIDE SEQUENCE [LARGE SCALE GENOMIC DNA]</scope>
    <source>
        <strain evidence="1">JCA_2017</strain>
    </source>
</reference>
<name>A0A371HAE3_MUCPR</name>
<evidence type="ECO:0000313" key="1">
    <source>
        <dbReference type="EMBL" id="RDX99755.1"/>
    </source>
</evidence>
<dbReference type="CDD" id="cd01647">
    <property type="entry name" value="RT_LTR"/>
    <property type="match status" value="1"/>
</dbReference>
<dbReference type="InterPro" id="IPR053134">
    <property type="entry name" value="RNA-dir_DNA_polymerase"/>
</dbReference>